<feature type="domain" description="5'-Nucleotidase C-terminal" evidence="1">
    <location>
        <begin position="10"/>
        <end position="76"/>
    </location>
</feature>
<evidence type="ECO:0000313" key="3">
    <source>
        <dbReference type="EMBL" id="SYV90792.1"/>
    </source>
</evidence>
<dbReference type="GO" id="GO:0016787">
    <property type="term" value="F:hydrolase activity"/>
    <property type="evidence" value="ECO:0007669"/>
    <property type="project" value="UniProtKB-KW"/>
</dbReference>
<dbReference type="EMBL" id="LS991949">
    <property type="protein sequence ID" value="SYV90792.1"/>
    <property type="molecule type" value="Genomic_DNA"/>
</dbReference>
<dbReference type="GO" id="GO:0009166">
    <property type="term" value="P:nucleotide catabolic process"/>
    <property type="evidence" value="ECO:0007669"/>
    <property type="project" value="InterPro"/>
</dbReference>
<dbReference type="Proteomes" id="UP000259864">
    <property type="component" value="Chromosome 1"/>
</dbReference>
<keyword evidence="3" id="KW-0378">Hydrolase</keyword>
<dbReference type="Proteomes" id="UP000247715">
    <property type="component" value="Unassembled WGS sequence"/>
</dbReference>
<evidence type="ECO:0000313" key="5">
    <source>
        <dbReference type="Proteomes" id="UP000259864"/>
    </source>
</evidence>
<reference evidence="3" key="3">
    <citation type="submission" date="2018-06" db="EMBL/GenBank/DDBJ databases">
        <authorList>
            <consortium name="Pathogen Informatics"/>
            <person name="Doyle S."/>
        </authorList>
    </citation>
    <scope>NUCLEOTIDE SEQUENCE</scope>
    <source>
        <strain evidence="3">NCTC10135</strain>
    </source>
</reference>
<gene>
    <name evidence="2" type="ORF">BCF88_10711</name>
    <name evidence="3" type="ORF">NCTC10135_01317</name>
</gene>
<organism evidence="2 4">
    <name type="scientific">Metamycoplasma alkalescens</name>
    <dbReference type="NCBI Taxonomy" id="45363"/>
    <lineage>
        <taxon>Bacteria</taxon>
        <taxon>Bacillati</taxon>
        <taxon>Mycoplasmatota</taxon>
        <taxon>Mycoplasmoidales</taxon>
        <taxon>Metamycoplasmataceae</taxon>
        <taxon>Metamycoplasma</taxon>
    </lineage>
</organism>
<dbReference type="SUPFAM" id="SSF55816">
    <property type="entry name" value="5'-nucleotidase (syn. UDP-sugar hydrolase), C-terminal domain"/>
    <property type="match status" value="1"/>
</dbReference>
<dbReference type="Pfam" id="PF02872">
    <property type="entry name" value="5_nucleotid_C"/>
    <property type="match status" value="1"/>
</dbReference>
<proteinExistence type="predicted"/>
<dbReference type="Gene3D" id="3.90.780.10">
    <property type="entry name" value="5'-Nucleotidase, C-terminal domain"/>
    <property type="match status" value="1"/>
</dbReference>
<dbReference type="InterPro" id="IPR036907">
    <property type="entry name" value="5'-Nucleotdase_C_sf"/>
</dbReference>
<evidence type="ECO:0000313" key="2">
    <source>
        <dbReference type="EMBL" id="PYF42637.1"/>
    </source>
</evidence>
<reference evidence="5" key="2">
    <citation type="submission" date="2018-06" db="EMBL/GenBank/DDBJ databases">
        <authorList>
            <consortium name="Pathogen Informatics"/>
        </authorList>
    </citation>
    <scope>NUCLEOTIDE SEQUENCE [LARGE SCALE GENOMIC DNA]</scope>
    <source>
        <strain evidence="5">NCTC10135</strain>
    </source>
</reference>
<protein>
    <submittedName>
        <fullName evidence="2">5'-nucleotidase-like protein</fullName>
    </submittedName>
    <submittedName>
        <fullName evidence="3">Bifunctional UDP-sugar hydrolase/5'-nucleotidase periplasmic</fullName>
    </submittedName>
</protein>
<name>A0A318U7F5_9BACT</name>
<reference evidence="2 4" key="1">
    <citation type="submission" date="2018-06" db="EMBL/GenBank/DDBJ databases">
        <title>Genomic Encyclopedia of Archaeal and Bacterial Type Strains, Phase II (KMG-II): from individual species to whole genera.</title>
        <authorList>
            <person name="Goeker M."/>
        </authorList>
    </citation>
    <scope>NUCLEOTIDE SEQUENCE [LARGE SCALE GENOMIC DNA]</scope>
    <source>
        <strain evidence="2 4">ATCC 29103</strain>
    </source>
</reference>
<evidence type="ECO:0000259" key="1">
    <source>
        <dbReference type="Pfam" id="PF02872"/>
    </source>
</evidence>
<accession>A0A318U7F5</accession>
<sequence length="140" mass="16184">MKHGALKTLSGGYGQYSHNVEAKIKVKSEDERNKRVYEIDENSIKINNKSIDKDKFYYVVTNDFILVGGDGYGMLNYTKQKDSVKQIFEGRDMVEVFIDYGKQITSNKNQDNDSNPFSKRKISDYDKSVQQKIIVDHKVE</sequence>
<dbReference type="EMBL" id="QKLP01000007">
    <property type="protein sequence ID" value="PYF42637.1"/>
    <property type="molecule type" value="Genomic_DNA"/>
</dbReference>
<dbReference type="KEGG" id="mala:NCTC10135_01317"/>
<dbReference type="AlphaFoldDB" id="A0A318U7F5"/>
<evidence type="ECO:0000313" key="4">
    <source>
        <dbReference type="Proteomes" id="UP000247715"/>
    </source>
</evidence>
<dbReference type="InterPro" id="IPR008334">
    <property type="entry name" value="5'-Nucleotdase_C"/>
</dbReference>